<reference evidence="1 2" key="1">
    <citation type="submission" date="2009-01" db="EMBL/GenBank/DDBJ databases">
        <authorList>
            <person name="Fulton L."/>
            <person name="Clifton S."/>
            <person name="Chinwalla A.T."/>
            <person name="Mitreva M."/>
            <person name="Sodergren E."/>
            <person name="Weinstock G."/>
            <person name="Clifton S."/>
            <person name="Dooling D.J."/>
            <person name="Fulton B."/>
            <person name="Minx P."/>
            <person name="Pepin K.H."/>
            <person name="Johnson M."/>
            <person name="Bhonagiri V."/>
            <person name="Nash W.E."/>
            <person name="Mardis E.R."/>
            <person name="Wilson R.K."/>
        </authorList>
    </citation>
    <scope>NUCLEOTIDE SEQUENCE [LARGE SCALE GENOMIC DNA]</scope>
    <source>
        <strain evidence="1 2">ATCC 23834</strain>
    </source>
</reference>
<comment type="caution">
    <text evidence="1">The sequence shown here is derived from an EMBL/GenBank/DDBJ whole genome shotgun (WGS) entry which is preliminary data.</text>
</comment>
<dbReference type="EMBL" id="ACEA01000015">
    <property type="protein sequence ID" value="EEG24613.1"/>
    <property type="molecule type" value="Genomic_DNA"/>
</dbReference>
<evidence type="ECO:0000313" key="1">
    <source>
        <dbReference type="EMBL" id="EEG24613.1"/>
    </source>
</evidence>
<gene>
    <name evidence="1" type="ORF">EIKCOROL_00670</name>
</gene>
<evidence type="ECO:0000313" key="2">
    <source>
        <dbReference type="Proteomes" id="UP000005837"/>
    </source>
</evidence>
<dbReference type="HOGENOM" id="CLU_3152286_0_0_4"/>
<organism evidence="1 2">
    <name type="scientific">Eikenella corrodens ATCC 23834</name>
    <dbReference type="NCBI Taxonomy" id="546274"/>
    <lineage>
        <taxon>Bacteria</taxon>
        <taxon>Pseudomonadati</taxon>
        <taxon>Pseudomonadota</taxon>
        <taxon>Betaproteobacteria</taxon>
        <taxon>Neisseriales</taxon>
        <taxon>Neisseriaceae</taxon>
        <taxon>Eikenella</taxon>
    </lineage>
</organism>
<dbReference type="AlphaFoldDB" id="C0DTJ2"/>
<accession>C0DTJ2</accession>
<name>C0DTJ2_EIKCO</name>
<dbReference type="Proteomes" id="UP000005837">
    <property type="component" value="Unassembled WGS sequence"/>
</dbReference>
<protein>
    <submittedName>
        <fullName evidence="1">Uncharacterized protein</fullName>
    </submittedName>
</protein>
<sequence>MPYNTSYLKNKISEKSRVGKAGKRLCWVKRFVQLPSRSNLSGLPRLRE</sequence>
<proteinExistence type="predicted"/>